<evidence type="ECO:0000313" key="3">
    <source>
        <dbReference type="Proteomes" id="UP000253831"/>
    </source>
</evidence>
<sequence>MRTQRGPDRRQEQLQRPPGAPERRCGTDRRKLKFTDQSIAAMEARLATLARSKKANSGEEGSGWDKLIIPVD</sequence>
<proteinExistence type="predicted"/>
<feature type="compositionally biased region" description="Basic and acidic residues" evidence="1">
    <location>
        <begin position="1"/>
        <end position="13"/>
    </location>
</feature>
<name>A0A369XJL7_9PROT</name>
<gene>
    <name evidence="2" type="ORF">DVS81_11590</name>
</gene>
<evidence type="ECO:0000313" key="2">
    <source>
        <dbReference type="EMBL" id="RDE50341.1"/>
    </source>
</evidence>
<accession>A0A369XJL7</accession>
<evidence type="ECO:0000256" key="1">
    <source>
        <dbReference type="SAM" id="MobiDB-lite"/>
    </source>
</evidence>
<dbReference type="Proteomes" id="UP000253831">
    <property type="component" value="Unassembled WGS sequence"/>
</dbReference>
<feature type="region of interest" description="Disordered" evidence="1">
    <location>
        <begin position="52"/>
        <end position="72"/>
    </location>
</feature>
<dbReference type="AlphaFoldDB" id="A0A369XJL7"/>
<feature type="region of interest" description="Disordered" evidence="1">
    <location>
        <begin position="1"/>
        <end position="31"/>
    </location>
</feature>
<organism evidence="2 3">
    <name type="scientific">Candidatus Accumulibacter meliphilus</name>
    <dbReference type="NCBI Taxonomy" id="2211374"/>
    <lineage>
        <taxon>Bacteria</taxon>
        <taxon>Pseudomonadati</taxon>
        <taxon>Pseudomonadota</taxon>
        <taxon>Betaproteobacteria</taxon>
        <taxon>Candidatus Accumulibacter</taxon>
    </lineage>
</organism>
<protein>
    <submittedName>
        <fullName evidence="2">Uncharacterized protein</fullName>
    </submittedName>
</protein>
<reference evidence="2 3" key="1">
    <citation type="submission" date="2018-05" db="EMBL/GenBank/DDBJ databases">
        <title>Integrated omic analyses show evidence that a Ca. Accumulibacter phosphatis strain performs denitrification under micro-aerobic conditions.</title>
        <authorList>
            <person name="Camejo P.Y."/>
            <person name="Katherine M.D."/>
            <person name="Daniel N.R."/>
        </authorList>
    </citation>
    <scope>NUCLEOTIDE SEQUENCE [LARGE SCALE GENOMIC DNA]</scope>
    <source>
        <strain evidence="2">UW-LDO-IC</strain>
    </source>
</reference>
<dbReference type="EMBL" id="QPGA01000021">
    <property type="protein sequence ID" value="RDE50341.1"/>
    <property type="molecule type" value="Genomic_DNA"/>
</dbReference>
<comment type="caution">
    <text evidence="2">The sequence shown here is derived from an EMBL/GenBank/DDBJ whole genome shotgun (WGS) entry which is preliminary data.</text>
</comment>